<evidence type="ECO:0000256" key="8">
    <source>
        <dbReference type="ARBA" id="ARBA00023034"/>
    </source>
</evidence>
<keyword evidence="3 10" id="KW-0328">Glycosyltransferase</keyword>
<sequence>MRNARWISYIQQRRRRGSTASSVENDTSSLPCITYINHLISKHLNNECYRDERLRPVKYLNVPRRSAFINSQLLVLVVVKWDDFSSRAQWRHTYASRENRIRYGYDVIFTVGADKDVDVQSKIDAENELEGDILQADFVDSYRNLTLKMLSAFRYIAVALDTASIIMKIDADVGWRIKNLTEYQLAILSPCLLFHKVTKNFLMGSLYDALTTNGMCRTKNTHTTPSHHFALNVHQQRFLWLEDVFITGILANNNEVTIINIGHDKYFRATTSMENFDIAWLFHITRRNLSVVELYRVLNNIF</sequence>
<keyword evidence="12" id="KW-1185">Reference proteome</keyword>
<dbReference type="AlphaFoldDB" id="A0AA36MCM5"/>
<dbReference type="EMBL" id="CATQJL010000316">
    <property type="protein sequence ID" value="CAJ0608149.1"/>
    <property type="molecule type" value="Genomic_DNA"/>
</dbReference>
<reference evidence="11" key="1">
    <citation type="submission" date="2023-07" db="EMBL/GenBank/DDBJ databases">
        <authorList>
            <consortium name="CYATHOMIX"/>
        </authorList>
    </citation>
    <scope>NUCLEOTIDE SEQUENCE</scope>
    <source>
        <strain evidence="11">N/A</strain>
    </source>
</reference>
<gene>
    <name evidence="11" type="ORF">CYNAS_LOCUS20132</name>
</gene>
<dbReference type="GO" id="GO:0000139">
    <property type="term" value="C:Golgi membrane"/>
    <property type="evidence" value="ECO:0007669"/>
    <property type="project" value="UniProtKB-SubCell"/>
</dbReference>
<dbReference type="GO" id="GO:0016758">
    <property type="term" value="F:hexosyltransferase activity"/>
    <property type="evidence" value="ECO:0007669"/>
    <property type="project" value="InterPro"/>
</dbReference>
<comment type="similarity">
    <text evidence="2 10">Belongs to the glycosyltransferase 31 family.</text>
</comment>
<evidence type="ECO:0000313" key="12">
    <source>
        <dbReference type="Proteomes" id="UP001176961"/>
    </source>
</evidence>
<keyword evidence="9" id="KW-0472">Membrane</keyword>
<evidence type="ECO:0000256" key="7">
    <source>
        <dbReference type="ARBA" id="ARBA00022989"/>
    </source>
</evidence>
<comment type="subcellular location">
    <subcellularLocation>
        <location evidence="1 10">Golgi apparatus membrane</location>
        <topology evidence="1 10">Single-pass type II membrane protein</topology>
    </subcellularLocation>
</comment>
<keyword evidence="8 10" id="KW-0333">Golgi apparatus</keyword>
<evidence type="ECO:0000256" key="5">
    <source>
        <dbReference type="ARBA" id="ARBA00022692"/>
    </source>
</evidence>
<keyword evidence="4" id="KW-0808">Transferase</keyword>
<keyword evidence="5" id="KW-0812">Transmembrane</keyword>
<accession>A0AA36MCM5</accession>
<keyword evidence="6" id="KW-0735">Signal-anchor</keyword>
<evidence type="ECO:0000256" key="4">
    <source>
        <dbReference type="ARBA" id="ARBA00022679"/>
    </source>
</evidence>
<evidence type="ECO:0000256" key="2">
    <source>
        <dbReference type="ARBA" id="ARBA00008661"/>
    </source>
</evidence>
<organism evidence="11 12">
    <name type="scientific">Cylicocyclus nassatus</name>
    <name type="common">Nematode worm</name>
    <dbReference type="NCBI Taxonomy" id="53992"/>
    <lineage>
        <taxon>Eukaryota</taxon>
        <taxon>Metazoa</taxon>
        <taxon>Ecdysozoa</taxon>
        <taxon>Nematoda</taxon>
        <taxon>Chromadorea</taxon>
        <taxon>Rhabditida</taxon>
        <taxon>Rhabditina</taxon>
        <taxon>Rhabditomorpha</taxon>
        <taxon>Strongyloidea</taxon>
        <taxon>Strongylidae</taxon>
        <taxon>Cylicocyclus</taxon>
    </lineage>
</organism>
<evidence type="ECO:0000256" key="3">
    <source>
        <dbReference type="ARBA" id="ARBA00022676"/>
    </source>
</evidence>
<evidence type="ECO:0000256" key="6">
    <source>
        <dbReference type="ARBA" id="ARBA00022968"/>
    </source>
</evidence>
<evidence type="ECO:0000256" key="1">
    <source>
        <dbReference type="ARBA" id="ARBA00004323"/>
    </source>
</evidence>
<dbReference type="GO" id="GO:0006493">
    <property type="term" value="P:protein O-linked glycosylation"/>
    <property type="evidence" value="ECO:0007669"/>
    <property type="project" value="TreeGrafter"/>
</dbReference>
<protein>
    <recommendedName>
        <fullName evidence="10">Hexosyltransferase</fullName>
        <ecNumber evidence="10">2.4.1.-</ecNumber>
    </recommendedName>
</protein>
<keyword evidence="7" id="KW-1133">Transmembrane helix</keyword>
<comment type="caution">
    <text evidence="11">The sequence shown here is derived from an EMBL/GenBank/DDBJ whole genome shotgun (WGS) entry which is preliminary data.</text>
</comment>
<name>A0AA36MCM5_CYLNA</name>
<dbReference type="PANTHER" id="PTHR11214:SF3">
    <property type="entry name" value="BETA-1,3-GALACTOSYLTRANSFERASE 6"/>
    <property type="match status" value="1"/>
</dbReference>
<evidence type="ECO:0000313" key="11">
    <source>
        <dbReference type="EMBL" id="CAJ0608149.1"/>
    </source>
</evidence>
<evidence type="ECO:0000256" key="9">
    <source>
        <dbReference type="ARBA" id="ARBA00023136"/>
    </source>
</evidence>
<dbReference type="InterPro" id="IPR002659">
    <property type="entry name" value="Glyco_trans_31"/>
</dbReference>
<proteinExistence type="inferred from homology"/>
<dbReference type="EC" id="2.4.1.-" evidence="10"/>
<dbReference type="Pfam" id="PF01762">
    <property type="entry name" value="Galactosyl_T"/>
    <property type="match status" value="1"/>
</dbReference>
<dbReference type="PANTHER" id="PTHR11214">
    <property type="entry name" value="BETA-1,3-N-ACETYLGLUCOSAMINYLTRANSFERASE"/>
    <property type="match status" value="1"/>
</dbReference>
<dbReference type="Proteomes" id="UP001176961">
    <property type="component" value="Unassembled WGS sequence"/>
</dbReference>
<evidence type="ECO:0000256" key="10">
    <source>
        <dbReference type="RuleBase" id="RU363063"/>
    </source>
</evidence>